<protein>
    <submittedName>
        <fullName evidence="4">Uncharacterized protein</fullName>
    </submittedName>
</protein>
<sequence>MSALRAETERGLALSYAWVLSGFLFFRYMNETVKNFIELSSHCCAMDLLPWEEFRTQKISPYGRDDR</sequence>
<evidence type="ECO:0000313" key="2">
    <source>
        <dbReference type="EMBL" id="VFK56349.1"/>
    </source>
</evidence>
<name>A0A451AF39_9GAMM</name>
<keyword evidence="1" id="KW-0472">Membrane</keyword>
<evidence type="ECO:0000313" key="3">
    <source>
        <dbReference type="EMBL" id="VFK62609.1"/>
    </source>
</evidence>
<dbReference type="AlphaFoldDB" id="A0A451AF39"/>
<evidence type="ECO:0000313" key="4">
    <source>
        <dbReference type="EMBL" id="VFK64584.1"/>
    </source>
</evidence>
<keyword evidence="1" id="KW-1133">Transmembrane helix</keyword>
<organism evidence="4">
    <name type="scientific">Candidatus Kentrum sp. TUN</name>
    <dbReference type="NCBI Taxonomy" id="2126343"/>
    <lineage>
        <taxon>Bacteria</taxon>
        <taxon>Pseudomonadati</taxon>
        <taxon>Pseudomonadota</taxon>
        <taxon>Gammaproteobacteria</taxon>
        <taxon>Candidatus Kentrum</taxon>
    </lineage>
</organism>
<dbReference type="EMBL" id="CAADFX010000273">
    <property type="protein sequence ID" value="VFK64584.1"/>
    <property type="molecule type" value="Genomic_DNA"/>
</dbReference>
<dbReference type="EMBL" id="CAADFV010000083">
    <property type="protein sequence ID" value="VFK62609.1"/>
    <property type="molecule type" value="Genomic_DNA"/>
</dbReference>
<gene>
    <name evidence="4" type="ORF">BECKTUN1418D_GA0071000_12734</name>
    <name evidence="3" type="ORF">BECKTUN1418E_GA0071001_10839</name>
    <name evidence="2" type="ORF">BECKTUN1418F_GA0071002_10859</name>
</gene>
<keyword evidence="1" id="KW-0812">Transmembrane</keyword>
<evidence type="ECO:0000256" key="1">
    <source>
        <dbReference type="SAM" id="Phobius"/>
    </source>
</evidence>
<feature type="transmembrane region" description="Helical" evidence="1">
    <location>
        <begin position="12"/>
        <end position="29"/>
    </location>
</feature>
<proteinExistence type="predicted"/>
<accession>A0A451AF39</accession>
<reference evidence="4" key="1">
    <citation type="submission" date="2019-02" db="EMBL/GenBank/DDBJ databases">
        <authorList>
            <person name="Gruber-Vodicka R. H."/>
            <person name="Seah K. B. B."/>
        </authorList>
    </citation>
    <scope>NUCLEOTIDE SEQUENCE</scope>
    <source>
        <strain evidence="4">BECK_BY1</strain>
        <strain evidence="3">BECK_BY2</strain>
        <strain evidence="2">BECK_BY3</strain>
    </source>
</reference>
<dbReference type="EMBL" id="CAADFY010000085">
    <property type="protein sequence ID" value="VFK56349.1"/>
    <property type="molecule type" value="Genomic_DNA"/>
</dbReference>